<keyword evidence="6" id="KW-1185">Reference proteome</keyword>
<sequence length="397" mass="43539">MSFDPLTIWSVVLLIGLMLSAVMVLAWTVTPDEPALLYWAAFCAILVTGIAGIMARGVIPDFVSISLANALVLLGYGLIWVGLRVFDRRRPRLGYTLIAPALWIVLCELPLFRDHIASRIVLGSSFMVVLVLLAFVQLWRGWVAPSKVRPVAAALLGISITMSLLRIPFAGSFVEGDSLRLMSDPRYLWMGLLAISLLILVGFTLVMLVRERTEQTYRTAAQRDPLTGLLNRRGFHAEAVPLCRRGGALALMLLDLDRFKQVNDRFGHAAGDRVLMAFGEALMLDMPGTGILARIGGEEFAVLLPGLRMPAARLAAERIQRNFAEGLERLPTPGLPIHCTVSIGLASGELTPCHTDTHAEAALHQMLKRADAALYRAKSAGRDRIEIVVLRAEDFRA</sequence>
<dbReference type="PANTHER" id="PTHR45138">
    <property type="entry name" value="REGULATORY COMPONENTS OF SENSORY TRANSDUCTION SYSTEM"/>
    <property type="match status" value="1"/>
</dbReference>
<dbReference type="InterPro" id="IPR050469">
    <property type="entry name" value="Diguanylate_Cyclase"/>
</dbReference>
<evidence type="ECO:0000313" key="6">
    <source>
        <dbReference type="Proteomes" id="UP001202867"/>
    </source>
</evidence>
<keyword evidence="3" id="KW-0472">Membrane</keyword>
<feature type="transmembrane region" description="Helical" evidence="3">
    <location>
        <begin position="151"/>
        <end position="169"/>
    </location>
</feature>
<dbReference type="PANTHER" id="PTHR45138:SF9">
    <property type="entry name" value="DIGUANYLATE CYCLASE DGCM-RELATED"/>
    <property type="match status" value="1"/>
</dbReference>
<feature type="domain" description="GGDEF" evidence="4">
    <location>
        <begin position="247"/>
        <end position="390"/>
    </location>
</feature>
<organism evidence="5 6">
    <name type="scientific">Ancylobacter koreensis</name>
    <dbReference type="NCBI Taxonomy" id="266121"/>
    <lineage>
        <taxon>Bacteria</taxon>
        <taxon>Pseudomonadati</taxon>
        <taxon>Pseudomonadota</taxon>
        <taxon>Alphaproteobacteria</taxon>
        <taxon>Hyphomicrobiales</taxon>
        <taxon>Xanthobacteraceae</taxon>
        <taxon>Ancylobacter</taxon>
    </lineage>
</organism>
<proteinExistence type="predicted"/>
<dbReference type="InterPro" id="IPR000160">
    <property type="entry name" value="GGDEF_dom"/>
</dbReference>
<dbReference type="InterPro" id="IPR029787">
    <property type="entry name" value="Nucleotide_cyclase"/>
</dbReference>
<dbReference type="EMBL" id="JALKCG010000007">
    <property type="protein sequence ID" value="MCK0209403.1"/>
    <property type="molecule type" value="Genomic_DNA"/>
</dbReference>
<feature type="transmembrane region" description="Helical" evidence="3">
    <location>
        <begin position="6"/>
        <end position="29"/>
    </location>
</feature>
<gene>
    <name evidence="5" type="ORF">MWN33_15310</name>
</gene>
<dbReference type="Pfam" id="PF00990">
    <property type="entry name" value="GGDEF"/>
    <property type="match status" value="1"/>
</dbReference>
<evidence type="ECO:0000259" key="4">
    <source>
        <dbReference type="PROSITE" id="PS50887"/>
    </source>
</evidence>
<reference evidence="5 6" key="1">
    <citation type="submission" date="2022-04" db="EMBL/GenBank/DDBJ databases">
        <authorList>
            <person name="Grouzdev D.S."/>
            <person name="Pantiukh K.S."/>
            <person name="Krutkina M.S."/>
        </authorList>
    </citation>
    <scope>NUCLEOTIDE SEQUENCE [LARGE SCALE GENOMIC DNA]</scope>
    <source>
        <strain evidence="5 6">Jip08</strain>
    </source>
</reference>
<evidence type="ECO:0000256" key="1">
    <source>
        <dbReference type="ARBA" id="ARBA00012528"/>
    </source>
</evidence>
<comment type="catalytic activity">
    <reaction evidence="2">
        <text>2 GTP = 3',3'-c-di-GMP + 2 diphosphate</text>
        <dbReference type="Rhea" id="RHEA:24898"/>
        <dbReference type="ChEBI" id="CHEBI:33019"/>
        <dbReference type="ChEBI" id="CHEBI:37565"/>
        <dbReference type="ChEBI" id="CHEBI:58805"/>
        <dbReference type="EC" id="2.7.7.65"/>
    </reaction>
</comment>
<accession>A0ABT0DQ58</accession>
<dbReference type="Gene3D" id="3.30.70.270">
    <property type="match status" value="1"/>
</dbReference>
<dbReference type="SMART" id="SM00267">
    <property type="entry name" value="GGDEF"/>
    <property type="match status" value="1"/>
</dbReference>
<feature type="transmembrane region" description="Helical" evidence="3">
    <location>
        <begin position="118"/>
        <end position="139"/>
    </location>
</feature>
<protein>
    <recommendedName>
        <fullName evidence="1">diguanylate cyclase</fullName>
        <ecNumber evidence="1">2.7.7.65</ecNumber>
    </recommendedName>
</protein>
<evidence type="ECO:0000256" key="3">
    <source>
        <dbReference type="SAM" id="Phobius"/>
    </source>
</evidence>
<comment type="caution">
    <text evidence="5">The sequence shown here is derived from an EMBL/GenBank/DDBJ whole genome shotgun (WGS) entry which is preliminary data.</text>
</comment>
<dbReference type="SUPFAM" id="SSF55073">
    <property type="entry name" value="Nucleotide cyclase"/>
    <property type="match status" value="1"/>
</dbReference>
<feature type="transmembrane region" description="Helical" evidence="3">
    <location>
        <begin position="36"/>
        <end position="59"/>
    </location>
</feature>
<dbReference type="CDD" id="cd01949">
    <property type="entry name" value="GGDEF"/>
    <property type="match status" value="1"/>
</dbReference>
<dbReference type="NCBIfam" id="TIGR00254">
    <property type="entry name" value="GGDEF"/>
    <property type="match status" value="1"/>
</dbReference>
<feature type="transmembrane region" description="Helical" evidence="3">
    <location>
        <begin position="93"/>
        <end position="112"/>
    </location>
</feature>
<dbReference type="RefSeq" id="WP_247201917.1">
    <property type="nucleotide sequence ID" value="NZ_JALKCG010000007.1"/>
</dbReference>
<reference evidence="6" key="2">
    <citation type="submission" date="2023-07" db="EMBL/GenBank/DDBJ databases">
        <title>Ancylobacter moscoviensis sp. nov., facultatively methylotrophic bacteria from activated sludge and the reclassification of Starkeya novella (Starkey 1934) Kelly et al. 2000 as Ancylobacter novellus comb. nov., Starkeya koreensis Im et al. 2006 as Ancylobacter koreensis comb.nov., Angulomicrobium tetraedrale Vasil'eva et al. 1986 as Ancylobacter tetraedralis comb. nov., Angulomicrobium amanitiforme Fritz et al. 2004 as Ancylobacter amanitiformis comb. nov. and Methylorhabdus multivorans Doronina et al. 1996 as Ancylobacter multivorans comb. nov. and emended description of the genus Ancylobacter.</title>
        <authorList>
            <person name="Doronina N."/>
            <person name="Chemodurova A."/>
            <person name="Grouzdev D."/>
            <person name="Koziaeva V."/>
            <person name="Shi W."/>
            <person name="Wu L."/>
            <person name="Kaparullina E."/>
        </authorList>
    </citation>
    <scope>NUCLEOTIDE SEQUENCE [LARGE SCALE GENOMIC DNA]</scope>
    <source>
        <strain evidence="6">Jip08</strain>
    </source>
</reference>
<keyword evidence="3" id="KW-0812">Transmembrane</keyword>
<dbReference type="EC" id="2.7.7.65" evidence="1"/>
<name>A0ABT0DQ58_9HYPH</name>
<keyword evidence="3" id="KW-1133">Transmembrane helix</keyword>
<feature type="transmembrane region" description="Helical" evidence="3">
    <location>
        <begin position="189"/>
        <end position="209"/>
    </location>
</feature>
<feature type="transmembrane region" description="Helical" evidence="3">
    <location>
        <begin position="65"/>
        <end position="86"/>
    </location>
</feature>
<evidence type="ECO:0000256" key="2">
    <source>
        <dbReference type="ARBA" id="ARBA00034247"/>
    </source>
</evidence>
<dbReference type="InterPro" id="IPR043128">
    <property type="entry name" value="Rev_trsase/Diguanyl_cyclase"/>
</dbReference>
<dbReference type="PROSITE" id="PS50887">
    <property type="entry name" value="GGDEF"/>
    <property type="match status" value="1"/>
</dbReference>
<evidence type="ECO:0000313" key="5">
    <source>
        <dbReference type="EMBL" id="MCK0209403.1"/>
    </source>
</evidence>
<dbReference type="Proteomes" id="UP001202867">
    <property type="component" value="Unassembled WGS sequence"/>
</dbReference>